<proteinExistence type="predicted"/>
<gene>
    <name evidence="3" type="ORF">K505DRAFT_365080</name>
</gene>
<evidence type="ECO:0000313" key="3">
    <source>
        <dbReference type="EMBL" id="KAF2790047.1"/>
    </source>
</evidence>
<keyword evidence="2" id="KW-1133">Transmembrane helix</keyword>
<name>A0A6A6X295_9PLEO</name>
<evidence type="ECO:0000256" key="2">
    <source>
        <dbReference type="SAM" id="Phobius"/>
    </source>
</evidence>
<dbReference type="AlphaFoldDB" id="A0A6A6X295"/>
<protein>
    <submittedName>
        <fullName evidence="3">Uncharacterized protein</fullName>
    </submittedName>
</protein>
<feature type="compositionally biased region" description="Polar residues" evidence="1">
    <location>
        <begin position="172"/>
        <end position="195"/>
    </location>
</feature>
<dbReference type="OrthoDB" id="3797627at2759"/>
<feature type="region of interest" description="Disordered" evidence="1">
    <location>
        <begin position="172"/>
        <end position="205"/>
    </location>
</feature>
<reference evidence="3" key="1">
    <citation type="journal article" date="2020" name="Stud. Mycol.">
        <title>101 Dothideomycetes genomes: a test case for predicting lifestyles and emergence of pathogens.</title>
        <authorList>
            <person name="Haridas S."/>
            <person name="Albert R."/>
            <person name="Binder M."/>
            <person name="Bloem J."/>
            <person name="Labutti K."/>
            <person name="Salamov A."/>
            <person name="Andreopoulos B."/>
            <person name="Baker S."/>
            <person name="Barry K."/>
            <person name="Bills G."/>
            <person name="Bluhm B."/>
            <person name="Cannon C."/>
            <person name="Castanera R."/>
            <person name="Culley D."/>
            <person name="Daum C."/>
            <person name="Ezra D."/>
            <person name="Gonzalez J."/>
            <person name="Henrissat B."/>
            <person name="Kuo A."/>
            <person name="Liang C."/>
            <person name="Lipzen A."/>
            <person name="Lutzoni F."/>
            <person name="Magnuson J."/>
            <person name="Mondo S."/>
            <person name="Nolan M."/>
            <person name="Ohm R."/>
            <person name="Pangilinan J."/>
            <person name="Park H.-J."/>
            <person name="Ramirez L."/>
            <person name="Alfaro M."/>
            <person name="Sun H."/>
            <person name="Tritt A."/>
            <person name="Yoshinaga Y."/>
            <person name="Zwiers L.-H."/>
            <person name="Turgeon B."/>
            <person name="Goodwin S."/>
            <person name="Spatafora J."/>
            <person name="Crous P."/>
            <person name="Grigoriev I."/>
        </authorList>
    </citation>
    <scope>NUCLEOTIDE SEQUENCE</scope>
    <source>
        <strain evidence="3">CBS 109.77</strain>
    </source>
</reference>
<organism evidence="3 4">
    <name type="scientific">Melanomma pulvis-pyrius CBS 109.77</name>
    <dbReference type="NCBI Taxonomy" id="1314802"/>
    <lineage>
        <taxon>Eukaryota</taxon>
        <taxon>Fungi</taxon>
        <taxon>Dikarya</taxon>
        <taxon>Ascomycota</taxon>
        <taxon>Pezizomycotina</taxon>
        <taxon>Dothideomycetes</taxon>
        <taxon>Pleosporomycetidae</taxon>
        <taxon>Pleosporales</taxon>
        <taxon>Melanommataceae</taxon>
        <taxon>Melanomma</taxon>
    </lineage>
</organism>
<evidence type="ECO:0000256" key="1">
    <source>
        <dbReference type="SAM" id="MobiDB-lite"/>
    </source>
</evidence>
<keyword evidence="2" id="KW-0812">Transmembrane</keyword>
<accession>A0A6A6X295</accession>
<feature type="transmembrane region" description="Helical" evidence="2">
    <location>
        <begin position="12"/>
        <end position="31"/>
    </location>
</feature>
<feature type="transmembrane region" description="Helical" evidence="2">
    <location>
        <begin position="37"/>
        <end position="62"/>
    </location>
</feature>
<keyword evidence="2" id="KW-0472">Membrane</keyword>
<evidence type="ECO:0000313" key="4">
    <source>
        <dbReference type="Proteomes" id="UP000799757"/>
    </source>
</evidence>
<dbReference type="EMBL" id="MU002097">
    <property type="protein sequence ID" value="KAF2790047.1"/>
    <property type="molecule type" value="Genomic_DNA"/>
</dbReference>
<sequence>MDPARLSDWRWALYTISLALSVLIPVVGGIVEKGGSSTALLMILTVLDIAWAILFGLFSLTFFERSSAFIIRCLYYLVCALLPLAFFGSFSGDLGLWLPTSLDLGIFVGKGIIDGWSLLTLQRIRHKLLRALGAETPLLPIHRHRRTSYTHPRTEADAAVFRLLDARHSNANTSPRASISDVSNEGTSRDLSQGLNAPEENPWDT</sequence>
<feature type="transmembrane region" description="Helical" evidence="2">
    <location>
        <begin position="74"/>
        <end position="98"/>
    </location>
</feature>
<dbReference type="Proteomes" id="UP000799757">
    <property type="component" value="Unassembled WGS sequence"/>
</dbReference>
<keyword evidence="4" id="KW-1185">Reference proteome</keyword>